<dbReference type="InterPro" id="IPR009060">
    <property type="entry name" value="UBA-like_sf"/>
</dbReference>
<comment type="subcellular location">
    <subcellularLocation>
        <location evidence="2">Chromosome</location>
    </subcellularLocation>
    <subcellularLocation>
        <location evidence="3">Cytoplasm</location>
    </subcellularLocation>
    <subcellularLocation>
        <location evidence="1">Nucleus</location>
    </subcellularLocation>
</comment>
<evidence type="ECO:0000256" key="6">
    <source>
        <dbReference type="ARBA" id="ARBA00022490"/>
    </source>
</evidence>
<evidence type="ECO:0000256" key="3">
    <source>
        <dbReference type="ARBA" id="ARBA00004496"/>
    </source>
</evidence>
<dbReference type="Proteomes" id="UP000261620">
    <property type="component" value="Unplaced"/>
</dbReference>
<dbReference type="GO" id="GO:0005634">
    <property type="term" value="C:nucleus"/>
    <property type="evidence" value="ECO:0007669"/>
    <property type="project" value="UniProtKB-SubCell"/>
</dbReference>
<dbReference type="SUPFAM" id="SSF46934">
    <property type="entry name" value="UBA-like"/>
    <property type="match status" value="1"/>
</dbReference>
<evidence type="ECO:0000313" key="11">
    <source>
        <dbReference type="Ensembl" id="ENSMMOP00000021768.1"/>
    </source>
</evidence>
<evidence type="ECO:0000256" key="2">
    <source>
        <dbReference type="ARBA" id="ARBA00004286"/>
    </source>
</evidence>
<evidence type="ECO:0000313" key="12">
    <source>
        <dbReference type="Proteomes" id="UP000261620"/>
    </source>
</evidence>
<evidence type="ECO:0000256" key="5">
    <source>
        <dbReference type="ARBA" id="ARBA00022481"/>
    </source>
</evidence>
<reference evidence="11" key="2">
    <citation type="submission" date="2025-09" db="UniProtKB">
        <authorList>
            <consortium name="Ensembl"/>
        </authorList>
    </citation>
    <scope>IDENTIFICATION</scope>
</reference>
<feature type="compositionally biased region" description="Basic and acidic residues" evidence="9">
    <location>
        <begin position="120"/>
        <end position="136"/>
    </location>
</feature>
<evidence type="ECO:0000256" key="7">
    <source>
        <dbReference type="ARBA" id="ARBA00022553"/>
    </source>
</evidence>
<dbReference type="GO" id="GO:0005737">
    <property type="term" value="C:cytoplasm"/>
    <property type="evidence" value="ECO:0007669"/>
    <property type="project" value="UniProtKB-SubCell"/>
</dbReference>
<name>A0A3Q3WTZ8_MOLML</name>
<dbReference type="GO" id="GO:0061484">
    <property type="term" value="P:hematopoietic stem cell homeostasis"/>
    <property type="evidence" value="ECO:0007669"/>
    <property type="project" value="UniProtKB-ARBA"/>
</dbReference>
<evidence type="ECO:0000256" key="4">
    <source>
        <dbReference type="ARBA" id="ARBA00022454"/>
    </source>
</evidence>
<dbReference type="Ensembl" id="ENSMMOT00000022130.1">
    <property type="protein sequence ID" value="ENSMMOP00000021768.1"/>
    <property type="gene ID" value="ENSMMOG00000016548.1"/>
</dbReference>
<evidence type="ECO:0000256" key="1">
    <source>
        <dbReference type="ARBA" id="ARBA00004123"/>
    </source>
</evidence>
<feature type="compositionally biased region" description="Low complexity" evidence="9">
    <location>
        <begin position="289"/>
        <end position="301"/>
    </location>
</feature>
<keyword evidence="8" id="KW-0539">Nucleus</keyword>
<feature type="region of interest" description="Disordered" evidence="9">
    <location>
        <begin position="377"/>
        <end position="513"/>
    </location>
</feature>
<proteinExistence type="predicted"/>
<feature type="compositionally biased region" description="Polar residues" evidence="9">
    <location>
        <begin position="382"/>
        <end position="403"/>
    </location>
</feature>
<feature type="region of interest" description="Disordered" evidence="9">
    <location>
        <begin position="1"/>
        <end position="37"/>
    </location>
</feature>
<dbReference type="FunFam" id="1.10.8.10:FF:000004">
    <property type="entry name" value="ubiquitin-associated protein 2-like isoform X1"/>
    <property type="match status" value="1"/>
</dbReference>
<sequence length="1036" mass="111038">MMTSMGGNRARGSWEQTQGQTQSQTQHKQRPQATAEQIRLAQMISDHNDADFEEKVKQLIDITGKDQDESMIALHDCNGDVNRAINVLLEGSPDTDSWEMVGKKKGVSGQKETSQAEPGEEGKENREKGGEKDVARRRGGAPRKGRGASRGREFRGQENGLDGGKAGVAGRGAERGRRGRGRGRGTVGEGRPIAFPFPRTFNPADYAEPAQTEENYGGGSTWNNTGSVELEEGASKTATEEWGTEDWNEDLSETKIFTASSVASVPLPQENVTITKGQRIDLAVLLGKTPPSSSSETENPPMEANQPPSLSQSLVFSNSKQGVPLSQPSSSTPYTGHSMVSMLNKGFGDVGEPKGASTGTTGSQFLEQYKTAQALAQLAAQHSQTGPPNTSPSSWDTSATSLGQYDMKTQPESSVHTPFTKRQPYQSTTSTSSMLDVFLQDKGLPPSSDVSSSSSLPQQTTSSPHVVPPPASSLPKMSTVPSLGQQVSPSSSDAQSPLPLQQHKLKQQKKRTSITTKIPAMAVEMPGSTDISGLNLQFGALQFGSEPVLPEYDSTPTTTTPANQVQNSLYTSPGSESTPALSNSSQMDMYDQRGPQTRRYPPSVSSSPQKDMQPKVKAKQIFNIVILVHIAEFLLSVKPVSDSVTQQSVSSMGTLTDSPASLLTSSNQASLSALGHSEDLPPSTIPPPQHINRLVKWACRENWCIFFFFKKKLFLLLCPGKAPPNLPPGVPPLLPNPYIMAPGLLHAYPPQVYGYDDLQMLQTRIPLDYYSIPFATPTTALTGREGSLTNNPYSGDLSKFGRGDASSPAPATTLAQTQQNQTQTHHTTQQPFLNPALPPGYSYTSLPYYTGMPGLPNTFQYAPAVFPVAPTSSKQHGVNVGVNASATPFQQASGYGSHGYSTGVSVTSSNTGVPDISGSVYTKTQSFEKQGFHAGTPAASFSLPSALGSGGPINPPAAAGYAPAPFMHILAPHQQPHSQILHHHLQQDGQVVYIFLLTPLLVQVALKRKDITVSTVLVKDWGSLMFIGIDNYYEIP</sequence>
<dbReference type="Gene3D" id="1.10.8.10">
    <property type="entry name" value="DNA helicase RuvA subunit, C-terminal domain"/>
    <property type="match status" value="1"/>
</dbReference>
<keyword evidence="6" id="KW-0963">Cytoplasm</keyword>
<keyword evidence="4" id="KW-0158">Chromosome</keyword>
<evidence type="ECO:0000256" key="9">
    <source>
        <dbReference type="SAM" id="MobiDB-lite"/>
    </source>
</evidence>
<feature type="compositionally biased region" description="Polar residues" evidence="9">
    <location>
        <begin position="783"/>
        <end position="793"/>
    </location>
</feature>
<dbReference type="InterPro" id="IPR022166">
    <property type="entry name" value="UBAP2/Lig"/>
</dbReference>
<feature type="compositionally biased region" description="Polar residues" evidence="9">
    <location>
        <begin position="423"/>
        <end position="434"/>
    </location>
</feature>
<feature type="region of interest" description="Disordered" evidence="9">
    <location>
        <begin position="287"/>
        <end position="337"/>
    </location>
</feature>
<feature type="compositionally biased region" description="Polar residues" evidence="9">
    <location>
        <begin position="306"/>
        <end position="335"/>
    </location>
</feature>
<keyword evidence="12" id="KW-1185">Reference proteome</keyword>
<feature type="compositionally biased region" description="Low complexity" evidence="9">
    <location>
        <begin position="811"/>
        <end position="830"/>
    </location>
</feature>
<dbReference type="InterPro" id="IPR015940">
    <property type="entry name" value="UBA"/>
</dbReference>
<feature type="compositionally biased region" description="Basic residues" evidence="9">
    <location>
        <begin position="503"/>
        <end position="512"/>
    </location>
</feature>
<feature type="compositionally biased region" description="Gly residues" evidence="9">
    <location>
        <begin position="161"/>
        <end position="170"/>
    </location>
</feature>
<feature type="region of interest" description="Disordered" evidence="9">
    <location>
        <begin position="93"/>
        <end position="246"/>
    </location>
</feature>
<dbReference type="InterPro" id="IPR051833">
    <property type="entry name" value="TC-DDR_regulator"/>
</dbReference>
<feature type="compositionally biased region" description="Polar residues" evidence="9">
    <location>
        <begin position="479"/>
        <end position="495"/>
    </location>
</feature>
<feature type="region of interest" description="Disordered" evidence="9">
    <location>
        <begin position="783"/>
        <end position="836"/>
    </location>
</feature>
<feature type="domain" description="UBA" evidence="10">
    <location>
        <begin position="51"/>
        <end position="91"/>
    </location>
</feature>
<evidence type="ECO:0000259" key="10">
    <source>
        <dbReference type="PROSITE" id="PS50030"/>
    </source>
</evidence>
<keyword evidence="5" id="KW-0488">Methylation</keyword>
<feature type="compositionally biased region" description="Low complexity" evidence="9">
    <location>
        <begin position="444"/>
        <end position="465"/>
    </location>
</feature>
<feature type="compositionally biased region" description="Basic residues" evidence="9">
    <location>
        <begin position="137"/>
        <end position="149"/>
    </location>
</feature>
<feature type="region of interest" description="Disordered" evidence="9">
    <location>
        <begin position="547"/>
        <end position="612"/>
    </location>
</feature>
<dbReference type="AlphaFoldDB" id="A0A3Q3WTZ8"/>
<feature type="compositionally biased region" description="Low complexity" evidence="9">
    <location>
        <begin position="16"/>
        <end position="26"/>
    </location>
</feature>
<organism evidence="11 12">
    <name type="scientific">Mola mola</name>
    <name type="common">Ocean sunfish</name>
    <name type="synonym">Tetraodon mola</name>
    <dbReference type="NCBI Taxonomy" id="94237"/>
    <lineage>
        <taxon>Eukaryota</taxon>
        <taxon>Metazoa</taxon>
        <taxon>Chordata</taxon>
        <taxon>Craniata</taxon>
        <taxon>Vertebrata</taxon>
        <taxon>Euteleostomi</taxon>
        <taxon>Actinopterygii</taxon>
        <taxon>Neopterygii</taxon>
        <taxon>Teleostei</taxon>
        <taxon>Neoteleostei</taxon>
        <taxon>Acanthomorphata</taxon>
        <taxon>Eupercaria</taxon>
        <taxon>Tetraodontiformes</taxon>
        <taxon>Molidae</taxon>
        <taxon>Mola</taxon>
    </lineage>
</organism>
<dbReference type="PANTHER" id="PTHR16308">
    <property type="entry name" value="UBIQUITIN ASSOCIATED PROTEIN 2-LIKE/LINGERER"/>
    <property type="match status" value="1"/>
</dbReference>
<dbReference type="CDD" id="cd14277">
    <property type="entry name" value="UBA_UBP2_like"/>
    <property type="match status" value="1"/>
</dbReference>
<evidence type="ECO:0000256" key="8">
    <source>
        <dbReference type="ARBA" id="ARBA00023242"/>
    </source>
</evidence>
<dbReference type="OMA" id="ITAGHRI"/>
<dbReference type="STRING" id="94237.ENSMMOP00000021768"/>
<dbReference type="SMART" id="SM00165">
    <property type="entry name" value="UBA"/>
    <property type="match status" value="1"/>
</dbReference>
<reference evidence="11" key="1">
    <citation type="submission" date="2025-08" db="UniProtKB">
        <authorList>
            <consortium name="Ensembl"/>
        </authorList>
    </citation>
    <scope>IDENTIFICATION</scope>
</reference>
<dbReference type="GO" id="GO:0005694">
    <property type="term" value="C:chromosome"/>
    <property type="evidence" value="ECO:0007669"/>
    <property type="project" value="UniProtKB-SubCell"/>
</dbReference>
<dbReference type="PANTHER" id="PTHR16308:SF18">
    <property type="entry name" value="UBIQUITIN-ASSOCIATED PROTEIN 2-LIKE"/>
    <property type="match status" value="1"/>
</dbReference>
<dbReference type="Pfam" id="PF12478">
    <property type="entry name" value="UBAP2-Lig"/>
    <property type="match status" value="1"/>
</dbReference>
<feature type="compositionally biased region" description="Polar residues" evidence="9">
    <location>
        <begin position="554"/>
        <end position="587"/>
    </location>
</feature>
<protein>
    <recommendedName>
        <fullName evidence="10">UBA domain-containing protein</fullName>
    </recommendedName>
</protein>
<keyword evidence="7" id="KW-0597">Phosphoprotein</keyword>
<accession>A0A3Q3WTZ8</accession>
<dbReference type="PROSITE" id="PS50030">
    <property type="entry name" value="UBA"/>
    <property type="match status" value="1"/>
</dbReference>